<dbReference type="PANTHER" id="PTHR48449">
    <property type="entry name" value="DUF1985 DOMAIN-CONTAINING PROTEIN"/>
    <property type="match status" value="1"/>
</dbReference>
<dbReference type="Proteomes" id="UP000467841">
    <property type="component" value="Unassembled WGS sequence"/>
</dbReference>
<feature type="domain" description="DUF1985" evidence="2">
    <location>
        <begin position="36"/>
        <end position="173"/>
    </location>
</feature>
<dbReference type="PANTHER" id="PTHR48449:SF1">
    <property type="entry name" value="DUF1985 DOMAIN-CONTAINING PROTEIN"/>
    <property type="match status" value="1"/>
</dbReference>
<name>A0A6D2IBZ4_9BRAS</name>
<gene>
    <name evidence="3" type="ORF">MERR_LOCUS12522</name>
</gene>
<feature type="region of interest" description="Disordered" evidence="1">
    <location>
        <begin position="273"/>
        <end position="305"/>
    </location>
</feature>
<protein>
    <recommendedName>
        <fullName evidence="2">DUF1985 domain-containing protein</fullName>
    </recommendedName>
</protein>
<proteinExistence type="predicted"/>
<dbReference type="AlphaFoldDB" id="A0A6D2IBZ4"/>
<dbReference type="Pfam" id="PF09331">
    <property type="entry name" value="DUF1985"/>
    <property type="match status" value="1"/>
</dbReference>
<evidence type="ECO:0000313" key="4">
    <source>
        <dbReference type="Proteomes" id="UP000467841"/>
    </source>
</evidence>
<evidence type="ECO:0000256" key="1">
    <source>
        <dbReference type="SAM" id="MobiDB-lite"/>
    </source>
</evidence>
<reference evidence="3" key="1">
    <citation type="submission" date="2020-01" db="EMBL/GenBank/DDBJ databases">
        <authorList>
            <person name="Mishra B."/>
        </authorList>
    </citation>
    <scope>NUCLEOTIDE SEQUENCE [LARGE SCALE GENOMIC DNA]</scope>
</reference>
<comment type="caution">
    <text evidence="3">The sequence shown here is derived from an EMBL/GenBank/DDBJ whole genome shotgun (WGS) entry which is preliminary data.</text>
</comment>
<sequence length="305" mass="35440">MPDEYNDVKRDPVFASILAIHENHLGFSATLVHSMMCRQLLTAKKHELWFVFARRPLRFSMQEYHAVTGLKCEDDGNNDLQNFVDDDGFWSRLLKRGNTIDILSIRNTHLKNVNKWTRIDRLRLVYLCVIASVLMAKNEKVAISEDYIKLVLDFNKLRAYPWGCHSFDHLVQSIIDTRVNLSRPRSYVLGGFSFAFQVWIMEAIPDIGTMLGRKLNEVAEVLYPYISSTGNMDVLVSGNYLRDDEMRDERVDHLNKLIVADTDWSTLIWEFDDQVRREPPSPEQQEQDAESETMDDVDDFRTPCA</sequence>
<dbReference type="OrthoDB" id="1093774at2759"/>
<keyword evidence="4" id="KW-1185">Reference proteome</keyword>
<evidence type="ECO:0000259" key="2">
    <source>
        <dbReference type="Pfam" id="PF09331"/>
    </source>
</evidence>
<organism evidence="3 4">
    <name type="scientific">Microthlaspi erraticum</name>
    <dbReference type="NCBI Taxonomy" id="1685480"/>
    <lineage>
        <taxon>Eukaryota</taxon>
        <taxon>Viridiplantae</taxon>
        <taxon>Streptophyta</taxon>
        <taxon>Embryophyta</taxon>
        <taxon>Tracheophyta</taxon>
        <taxon>Spermatophyta</taxon>
        <taxon>Magnoliopsida</taxon>
        <taxon>eudicotyledons</taxon>
        <taxon>Gunneridae</taxon>
        <taxon>Pentapetalae</taxon>
        <taxon>rosids</taxon>
        <taxon>malvids</taxon>
        <taxon>Brassicales</taxon>
        <taxon>Brassicaceae</taxon>
        <taxon>Coluteocarpeae</taxon>
        <taxon>Microthlaspi</taxon>
    </lineage>
</organism>
<feature type="compositionally biased region" description="Acidic residues" evidence="1">
    <location>
        <begin position="285"/>
        <end position="298"/>
    </location>
</feature>
<evidence type="ECO:0000313" key="3">
    <source>
        <dbReference type="EMBL" id="CAA7025287.1"/>
    </source>
</evidence>
<accession>A0A6D2IBZ4</accession>
<dbReference type="InterPro" id="IPR015410">
    <property type="entry name" value="DUF1985"/>
</dbReference>
<dbReference type="EMBL" id="CACVBM020000999">
    <property type="protein sequence ID" value="CAA7025287.1"/>
    <property type="molecule type" value="Genomic_DNA"/>
</dbReference>